<name>A0ABP0TAC7_9BRYO</name>
<evidence type="ECO:0000259" key="1">
    <source>
        <dbReference type="Pfam" id="PF20649"/>
    </source>
</evidence>
<evidence type="ECO:0000313" key="2">
    <source>
        <dbReference type="EMBL" id="CAK9190909.1"/>
    </source>
</evidence>
<dbReference type="Pfam" id="PF20649">
    <property type="entry name" value="COG5_C"/>
    <property type="match status" value="1"/>
</dbReference>
<dbReference type="EMBL" id="OZ019893">
    <property type="protein sequence ID" value="CAK9190909.1"/>
    <property type="molecule type" value="Genomic_DNA"/>
</dbReference>
<reference evidence="2 3" key="1">
    <citation type="submission" date="2024-02" db="EMBL/GenBank/DDBJ databases">
        <authorList>
            <consortium name="ELIXIR-Norway"/>
            <consortium name="Elixir Norway"/>
        </authorList>
    </citation>
    <scope>NUCLEOTIDE SEQUENCE [LARGE SCALE GENOMIC DNA]</scope>
</reference>
<proteinExistence type="predicted"/>
<dbReference type="InterPro" id="IPR048485">
    <property type="entry name" value="COG5_helical"/>
</dbReference>
<sequence>MKGLESGMEALNQAERSGAPQGAGASKARESLWQRIGACMDQLHSIVVAAWHLQRVLSKKRDPISHIGFLDEVMQAGDPMLTEQVWEALVNSFGSQMKSAFTASSFVKEIFVMGYPKLLGLIDSLVERLFHDTDVKGVPLAIKAEAREQLIAALEPFQTAFLGKSLARLSDFVNTIFPTAARGSLPTQEHITRLVSHIHEELDATKSDKRLTLLVLHEVSKVLHLFAEKAECQTFTVLDIRQVTGPITPQQLKNFTLCLYLQDVHARISSMLVGLPTAAPEVLSASLGAVYGVASDCITPLFKAIVEKLESYILQIHDQSFASEDNVGDDCSKYMEEVQKLIVHFQSEFLSKLLPGSLSAAGPVVGQSIPASLARRMASHVLLFWVRHAAMVRPLSESGKLQLIYDISELELVVGQTLFPVEQLGSPYRALRAFRPLLFLETSEFVSNPLLQELPPSVILHHLYSRAPEELESPMRQSKLSPQQYSLWLDSQGEEQAWKGIKATLDEYAAKVKARGDKEFSPIYLLMLQLGTLQN</sequence>
<feature type="domain" description="Conserved oligomeric Golgi complex subunit 5 helical" evidence="1">
    <location>
        <begin position="17"/>
        <end position="125"/>
    </location>
</feature>
<dbReference type="InterPro" id="IPR019465">
    <property type="entry name" value="Cog5"/>
</dbReference>
<dbReference type="PANTHER" id="PTHR13228">
    <property type="entry name" value="CONSERVED OLIGOMERIC GOLGI COMPLEX COMPONENT 5"/>
    <property type="match status" value="1"/>
</dbReference>
<organism evidence="2 3">
    <name type="scientific">Sphagnum troendelagicum</name>
    <dbReference type="NCBI Taxonomy" id="128251"/>
    <lineage>
        <taxon>Eukaryota</taxon>
        <taxon>Viridiplantae</taxon>
        <taxon>Streptophyta</taxon>
        <taxon>Embryophyta</taxon>
        <taxon>Bryophyta</taxon>
        <taxon>Sphagnophytina</taxon>
        <taxon>Sphagnopsida</taxon>
        <taxon>Sphagnales</taxon>
        <taxon>Sphagnaceae</taxon>
        <taxon>Sphagnum</taxon>
    </lineage>
</organism>
<accession>A0ABP0TAC7</accession>
<gene>
    <name evidence="2" type="ORF">CSSPTR1EN2_LOCUS1126</name>
</gene>
<keyword evidence="3" id="KW-1185">Reference proteome</keyword>
<dbReference type="PANTHER" id="PTHR13228:SF3">
    <property type="entry name" value="CONSERVED OLIGOMERIC GOLGI COMPLEX SUBUNIT 5"/>
    <property type="match status" value="1"/>
</dbReference>
<dbReference type="Proteomes" id="UP001497512">
    <property type="component" value="Chromosome 1"/>
</dbReference>
<protein>
    <recommendedName>
        <fullName evidence="1">Conserved oligomeric Golgi complex subunit 5 helical domain-containing protein</fullName>
    </recommendedName>
</protein>
<evidence type="ECO:0000313" key="3">
    <source>
        <dbReference type="Proteomes" id="UP001497512"/>
    </source>
</evidence>